<gene>
    <name evidence="2" type="ORF">COX73_02445</name>
</gene>
<dbReference type="EMBL" id="PFPS01000103">
    <property type="protein sequence ID" value="PJA02127.1"/>
    <property type="molecule type" value="Genomic_DNA"/>
</dbReference>
<evidence type="ECO:0000256" key="1">
    <source>
        <dbReference type="SAM" id="Phobius"/>
    </source>
</evidence>
<comment type="caution">
    <text evidence="2">The sequence shown here is derived from an EMBL/GenBank/DDBJ whole genome shotgun (WGS) entry which is preliminary data.</text>
</comment>
<keyword evidence="1" id="KW-1133">Transmembrane helix</keyword>
<proteinExistence type="predicted"/>
<organism evidence="2 3">
    <name type="scientific">bacterium (Candidatus Gribaldobacteria) CG_4_10_14_0_2_um_filter_36_18</name>
    <dbReference type="NCBI Taxonomy" id="2014264"/>
    <lineage>
        <taxon>Bacteria</taxon>
        <taxon>Candidatus Gribaldobacteria</taxon>
    </lineage>
</organism>
<sequence length="135" mass="16024">MNTKNYMNNQNQDSAVKKTLIFVSILEFFLLIVLFFEFRKAIPINQLLPISLLFGLFILVMFPVILYKRRQFISRYRNKYIKIFFIISITLITINVIWAFIEKNGMSFSDYFINIGLGSVLIFYLVERAKKTKNN</sequence>
<accession>A0A2M7VJU9</accession>
<feature type="transmembrane region" description="Helical" evidence="1">
    <location>
        <begin position="20"/>
        <end position="38"/>
    </location>
</feature>
<dbReference type="AlphaFoldDB" id="A0A2M7VJU9"/>
<evidence type="ECO:0000313" key="2">
    <source>
        <dbReference type="EMBL" id="PJA02127.1"/>
    </source>
</evidence>
<name>A0A2M7VJU9_9BACT</name>
<reference evidence="3" key="1">
    <citation type="submission" date="2017-09" db="EMBL/GenBank/DDBJ databases">
        <title>Depth-based differentiation of microbial function through sediment-hosted aquifers and enrichment of novel symbionts in the deep terrestrial subsurface.</title>
        <authorList>
            <person name="Probst A.J."/>
            <person name="Ladd B."/>
            <person name="Jarett J.K."/>
            <person name="Geller-Mcgrath D.E."/>
            <person name="Sieber C.M.K."/>
            <person name="Emerson J.B."/>
            <person name="Anantharaman K."/>
            <person name="Thomas B.C."/>
            <person name="Malmstrom R."/>
            <person name="Stieglmeier M."/>
            <person name="Klingl A."/>
            <person name="Woyke T."/>
            <person name="Ryan C.M."/>
            <person name="Banfield J.F."/>
        </authorList>
    </citation>
    <scope>NUCLEOTIDE SEQUENCE [LARGE SCALE GENOMIC DNA]</scope>
</reference>
<feature type="transmembrane region" description="Helical" evidence="1">
    <location>
        <begin position="50"/>
        <end position="68"/>
    </location>
</feature>
<feature type="transmembrane region" description="Helical" evidence="1">
    <location>
        <begin position="107"/>
        <end position="126"/>
    </location>
</feature>
<feature type="transmembrane region" description="Helical" evidence="1">
    <location>
        <begin position="80"/>
        <end position="101"/>
    </location>
</feature>
<protein>
    <submittedName>
        <fullName evidence="2">Uncharacterized protein</fullName>
    </submittedName>
</protein>
<keyword evidence="1" id="KW-0472">Membrane</keyword>
<dbReference type="Proteomes" id="UP000231469">
    <property type="component" value="Unassembled WGS sequence"/>
</dbReference>
<evidence type="ECO:0000313" key="3">
    <source>
        <dbReference type="Proteomes" id="UP000231469"/>
    </source>
</evidence>
<keyword evidence="1" id="KW-0812">Transmembrane</keyword>